<proteinExistence type="predicted"/>
<dbReference type="PROSITE" id="PS51740">
    <property type="entry name" value="SPOVT_ABRB"/>
    <property type="match status" value="1"/>
</dbReference>
<dbReference type="GO" id="GO:0001558">
    <property type="term" value="P:regulation of cell growth"/>
    <property type="evidence" value="ECO:0007669"/>
    <property type="project" value="InterPro"/>
</dbReference>
<reference evidence="4" key="1">
    <citation type="submission" date="2016-06" db="EMBL/GenBank/DDBJ databases">
        <title>Draft genome sequence of Desulfoplanes formicivorans strain Pf12B.</title>
        <authorList>
            <person name="Watanabe M."/>
            <person name="Kojima H."/>
            <person name="Fukui M."/>
        </authorList>
    </citation>
    <scope>NUCLEOTIDE SEQUENCE [LARGE SCALE GENOMIC DNA]</scope>
    <source>
        <strain evidence="4">Pf12B</strain>
    </source>
</reference>
<keyword evidence="4" id="KW-1185">Reference proteome</keyword>
<protein>
    <submittedName>
        <fullName evidence="3">AbrB family transcriptional regulator</fullName>
    </submittedName>
</protein>
<sequence length="106" mass="11846">MIPIRATATITSKGQITLPKSIRTALGLTSGNKLSFEIQGEQIIVRSLRTNEHEDPAITKFLGLMEKDLRQGKHLRDLPKHLQDSMLTMLNQPVDLNNDIDGEVDL</sequence>
<organism evidence="3 4">
    <name type="scientific">Desulfoplanes formicivorans</name>
    <dbReference type="NCBI Taxonomy" id="1592317"/>
    <lineage>
        <taxon>Bacteria</taxon>
        <taxon>Pseudomonadati</taxon>
        <taxon>Thermodesulfobacteriota</taxon>
        <taxon>Desulfovibrionia</taxon>
        <taxon>Desulfovibrionales</taxon>
        <taxon>Desulfoplanaceae</taxon>
        <taxon>Desulfoplanes</taxon>
    </lineage>
</organism>
<dbReference type="RefSeq" id="WP_069858618.1">
    <property type="nucleotide sequence ID" value="NZ_BDFE01000015.1"/>
</dbReference>
<dbReference type="InterPro" id="IPR037914">
    <property type="entry name" value="SpoVT-AbrB_sf"/>
</dbReference>
<dbReference type="OrthoDB" id="9810885at2"/>
<dbReference type="Gene3D" id="2.10.260.10">
    <property type="match status" value="1"/>
</dbReference>
<name>A0A194AIC2_9BACT</name>
<dbReference type="AlphaFoldDB" id="A0A194AIC2"/>
<dbReference type="GO" id="GO:0097351">
    <property type="term" value="F:toxin sequestering activity"/>
    <property type="evidence" value="ECO:0007669"/>
    <property type="project" value="InterPro"/>
</dbReference>
<accession>A0A194AIC2</accession>
<dbReference type="SUPFAM" id="SSF89447">
    <property type="entry name" value="AbrB/MazE/MraZ-like"/>
    <property type="match status" value="1"/>
</dbReference>
<dbReference type="Proteomes" id="UP000095200">
    <property type="component" value="Unassembled WGS sequence"/>
</dbReference>
<evidence type="ECO:0000313" key="4">
    <source>
        <dbReference type="Proteomes" id="UP000095200"/>
    </source>
</evidence>
<evidence type="ECO:0000259" key="2">
    <source>
        <dbReference type="PROSITE" id="PS51740"/>
    </source>
</evidence>
<dbReference type="SMART" id="SM00966">
    <property type="entry name" value="SpoVT_AbrB"/>
    <property type="match status" value="1"/>
</dbReference>
<feature type="domain" description="SpoVT-AbrB" evidence="2">
    <location>
        <begin position="5"/>
        <end position="50"/>
    </location>
</feature>
<dbReference type="InterPro" id="IPR031848">
    <property type="entry name" value="PrlF_antitoxin"/>
</dbReference>
<dbReference type="STRING" id="1592317.DPF_1538"/>
<keyword evidence="1" id="KW-0238">DNA-binding</keyword>
<dbReference type="EMBL" id="BDFE01000015">
    <property type="protein sequence ID" value="GAU08821.1"/>
    <property type="molecule type" value="Genomic_DNA"/>
</dbReference>
<comment type="caution">
    <text evidence="3">The sequence shown here is derived from an EMBL/GenBank/DDBJ whole genome shotgun (WGS) entry which is preliminary data.</text>
</comment>
<gene>
    <name evidence="3" type="ORF">DPF_1538</name>
</gene>
<dbReference type="Pfam" id="PF15937">
    <property type="entry name" value="PrlF_antitoxin"/>
    <property type="match status" value="1"/>
</dbReference>
<evidence type="ECO:0000313" key="3">
    <source>
        <dbReference type="EMBL" id="GAU08821.1"/>
    </source>
</evidence>
<evidence type="ECO:0000256" key="1">
    <source>
        <dbReference type="PROSITE-ProRule" id="PRU01076"/>
    </source>
</evidence>
<dbReference type="InterPro" id="IPR007159">
    <property type="entry name" value="SpoVT-AbrB_dom"/>
</dbReference>
<dbReference type="NCBIfam" id="TIGR01439">
    <property type="entry name" value="lp_hng_hel_AbrB"/>
    <property type="match status" value="1"/>
</dbReference>
<dbReference type="GO" id="GO:0003677">
    <property type="term" value="F:DNA binding"/>
    <property type="evidence" value="ECO:0007669"/>
    <property type="project" value="UniProtKB-UniRule"/>
</dbReference>
<dbReference type="GO" id="GO:0003700">
    <property type="term" value="F:DNA-binding transcription factor activity"/>
    <property type="evidence" value="ECO:0007669"/>
    <property type="project" value="InterPro"/>
</dbReference>